<proteinExistence type="predicted"/>
<evidence type="ECO:0000313" key="1">
    <source>
        <dbReference type="EMBL" id="KAH0567262.1"/>
    </source>
</evidence>
<dbReference type="AlphaFoldDB" id="A0AAV7J660"/>
<reference evidence="1 2" key="1">
    <citation type="journal article" date="2021" name="J. Hered.">
        <title>A chromosome-level genome assembly of the parasitoid wasp, Cotesia glomerata (Hymenoptera: Braconidae).</title>
        <authorList>
            <person name="Pinto B.J."/>
            <person name="Weis J.J."/>
            <person name="Gamble T."/>
            <person name="Ode P.J."/>
            <person name="Paul R."/>
            <person name="Zaspel J.M."/>
        </authorList>
    </citation>
    <scope>NUCLEOTIDE SEQUENCE [LARGE SCALE GENOMIC DNA]</scope>
    <source>
        <strain evidence="1">CgM1</strain>
    </source>
</reference>
<dbReference type="Proteomes" id="UP000826195">
    <property type="component" value="Unassembled WGS sequence"/>
</dbReference>
<sequence length="151" mass="17837">MTSITEGVLWTYSPTTTTTTTRMRRMEAARDCLHHQPRNFVDLLVYDTQLQSLWYPWVPHDPRRPVRSFLRAALYQELSASFFTENFFICDKLRNTYIGSKIFDTIKNRYQELCKDMEMKLEDPRGFVSTHGINLHPSTIAIPEFILMPRL</sequence>
<keyword evidence="2" id="KW-1185">Reference proteome</keyword>
<organism evidence="1 2">
    <name type="scientific">Cotesia glomerata</name>
    <name type="common">Lepidopteran parasitic wasp</name>
    <name type="synonym">Apanteles glomeratus</name>
    <dbReference type="NCBI Taxonomy" id="32391"/>
    <lineage>
        <taxon>Eukaryota</taxon>
        <taxon>Metazoa</taxon>
        <taxon>Ecdysozoa</taxon>
        <taxon>Arthropoda</taxon>
        <taxon>Hexapoda</taxon>
        <taxon>Insecta</taxon>
        <taxon>Pterygota</taxon>
        <taxon>Neoptera</taxon>
        <taxon>Endopterygota</taxon>
        <taxon>Hymenoptera</taxon>
        <taxon>Apocrita</taxon>
        <taxon>Ichneumonoidea</taxon>
        <taxon>Braconidae</taxon>
        <taxon>Microgastrinae</taxon>
        <taxon>Cotesia</taxon>
    </lineage>
</organism>
<accession>A0AAV7J660</accession>
<name>A0AAV7J660_COTGL</name>
<comment type="caution">
    <text evidence="1">The sequence shown here is derived from an EMBL/GenBank/DDBJ whole genome shotgun (WGS) entry which is preliminary data.</text>
</comment>
<gene>
    <name evidence="1" type="ORF">KQX54_007956</name>
</gene>
<evidence type="ECO:0000313" key="2">
    <source>
        <dbReference type="Proteomes" id="UP000826195"/>
    </source>
</evidence>
<protein>
    <submittedName>
        <fullName evidence="1">Uncharacterized protein</fullName>
    </submittedName>
</protein>
<dbReference type="EMBL" id="JAHXZJ010000001">
    <property type="protein sequence ID" value="KAH0567262.1"/>
    <property type="molecule type" value="Genomic_DNA"/>
</dbReference>